<dbReference type="EMBL" id="SORI01000021">
    <property type="protein sequence ID" value="TDY55899.1"/>
    <property type="molecule type" value="Genomic_DNA"/>
</dbReference>
<dbReference type="PANTHER" id="PTHR34386">
    <property type="entry name" value="GLUTAREDOXIN"/>
    <property type="match status" value="1"/>
</dbReference>
<dbReference type="Proteomes" id="UP000295066">
    <property type="component" value="Unassembled WGS sequence"/>
</dbReference>
<gene>
    <name evidence="2" type="ORF">C8D99_12124</name>
</gene>
<dbReference type="AlphaFoldDB" id="A0A4R8M4S6"/>
<dbReference type="InterPro" id="IPR036249">
    <property type="entry name" value="Thioredoxin-like_sf"/>
</dbReference>
<evidence type="ECO:0000259" key="1">
    <source>
        <dbReference type="Pfam" id="PF00462"/>
    </source>
</evidence>
<evidence type="ECO:0000313" key="2">
    <source>
        <dbReference type="EMBL" id="TDY55899.1"/>
    </source>
</evidence>
<accession>A0A4R8M4S6</accession>
<dbReference type="InterPro" id="IPR011767">
    <property type="entry name" value="GLR_AS"/>
</dbReference>
<name>A0A4R8M4S6_9BACT</name>
<protein>
    <submittedName>
        <fullName evidence="2">Glutaredoxin-like YruB-family protein</fullName>
    </submittedName>
</protein>
<reference evidence="2 3" key="1">
    <citation type="submission" date="2019-03" db="EMBL/GenBank/DDBJ databases">
        <title>Genomic Encyclopedia of Type Strains, Phase IV (KMG-IV): sequencing the most valuable type-strain genomes for metagenomic binning, comparative biology and taxonomic classification.</title>
        <authorList>
            <person name="Goeker M."/>
        </authorList>
    </citation>
    <scope>NUCLEOTIDE SEQUENCE [LARGE SCALE GENOMIC DNA]</scope>
    <source>
        <strain evidence="2 3">DSM 25964</strain>
    </source>
</reference>
<dbReference type="PANTHER" id="PTHR34386:SF1">
    <property type="entry name" value="GLUTAREDOXIN-LIKE PROTEIN NRDH"/>
    <property type="match status" value="1"/>
</dbReference>
<dbReference type="InterPro" id="IPR011911">
    <property type="entry name" value="GlrX_YruB"/>
</dbReference>
<dbReference type="OrthoDB" id="9795531at2"/>
<organism evidence="2 3">
    <name type="scientific">Aminivibrio pyruvatiphilus</name>
    <dbReference type="NCBI Taxonomy" id="1005740"/>
    <lineage>
        <taxon>Bacteria</taxon>
        <taxon>Thermotogati</taxon>
        <taxon>Synergistota</taxon>
        <taxon>Synergistia</taxon>
        <taxon>Synergistales</taxon>
        <taxon>Aminobacteriaceae</taxon>
        <taxon>Aminivibrio</taxon>
    </lineage>
</organism>
<sequence length="78" mass="8615">MIKVFSTKTCPWCTKVKEYLDGKGAAYENVDVQANREAAMEMVRKTGQMGVPVTQIGEKYIVGYNPEAIDAELANQGQ</sequence>
<dbReference type="PROSITE" id="PS51354">
    <property type="entry name" value="GLUTAREDOXIN_2"/>
    <property type="match status" value="1"/>
</dbReference>
<dbReference type="Gene3D" id="3.40.30.10">
    <property type="entry name" value="Glutaredoxin"/>
    <property type="match status" value="1"/>
</dbReference>
<feature type="domain" description="Glutaredoxin" evidence="1">
    <location>
        <begin position="2"/>
        <end position="61"/>
    </location>
</feature>
<dbReference type="GO" id="GO:0045454">
    <property type="term" value="P:cell redox homeostasis"/>
    <property type="evidence" value="ECO:0007669"/>
    <property type="project" value="TreeGrafter"/>
</dbReference>
<dbReference type="PROSITE" id="PS00195">
    <property type="entry name" value="GLUTAREDOXIN_1"/>
    <property type="match status" value="1"/>
</dbReference>
<dbReference type="NCBIfam" id="TIGR02196">
    <property type="entry name" value="GlrX_YruB"/>
    <property type="match status" value="1"/>
</dbReference>
<dbReference type="SUPFAM" id="SSF52833">
    <property type="entry name" value="Thioredoxin-like"/>
    <property type="match status" value="1"/>
</dbReference>
<dbReference type="InterPro" id="IPR051548">
    <property type="entry name" value="Grx-like_ET"/>
</dbReference>
<dbReference type="CDD" id="cd02976">
    <property type="entry name" value="NrdH"/>
    <property type="match status" value="1"/>
</dbReference>
<keyword evidence="3" id="KW-1185">Reference proteome</keyword>
<dbReference type="Pfam" id="PF00462">
    <property type="entry name" value="Glutaredoxin"/>
    <property type="match status" value="1"/>
</dbReference>
<proteinExistence type="predicted"/>
<dbReference type="InterPro" id="IPR002109">
    <property type="entry name" value="Glutaredoxin"/>
</dbReference>
<comment type="caution">
    <text evidence="2">The sequence shown here is derived from an EMBL/GenBank/DDBJ whole genome shotgun (WGS) entry which is preliminary data.</text>
</comment>
<evidence type="ECO:0000313" key="3">
    <source>
        <dbReference type="Proteomes" id="UP000295066"/>
    </source>
</evidence>
<dbReference type="GO" id="GO:0009055">
    <property type="term" value="F:electron transfer activity"/>
    <property type="evidence" value="ECO:0007669"/>
    <property type="project" value="TreeGrafter"/>
</dbReference>